<name>A0ACC1L081_9FUNG</name>
<dbReference type="EMBL" id="JANBUN010001291">
    <property type="protein sequence ID" value="KAJ2798770.1"/>
    <property type="molecule type" value="Genomic_DNA"/>
</dbReference>
<sequence>MVLYACVPPGIVPTIGMPIEVMHNFGPEPANPRGAHRTNRHFLKNIRILRQISGGRDIMRVWVSICHLVGHIKNAAQSSNRGVVFAKDGIILVQRLNEGPVFVSDIIDYHSTDPHPVAAIAYWASEAARNPTRVESSDEEHDSDDDQDGDEEQDGGTDPQAGARRPRPTGSGPATRQTRRRVSPSGRSAPGGVGGNVQPGAQPPAQQHPAEQISYRKVTPTKAVAAGDATSQDDPLAVELDLAAAELTFVCGSRCGFVYKGRWSDGQAVVVKAAPRDNRVAMEELRTEIRAYHRLADLQGTVLPQLVAHGRGCIEGRSVGVLAIELISGEAFLEPGEMDKRPVLKELTTSERFACVKALAAIHRRGVVHRDVRGANLLFRSSAGGAGRTPVFIDFGFAWFEGEHKRKAMKTERADDYEWLQGAFEGESKYA</sequence>
<accession>A0ACC1L081</accession>
<protein>
    <submittedName>
        <fullName evidence="1">Uncharacterized protein</fullName>
    </submittedName>
</protein>
<evidence type="ECO:0000313" key="2">
    <source>
        <dbReference type="Proteomes" id="UP001140087"/>
    </source>
</evidence>
<dbReference type="Proteomes" id="UP001140087">
    <property type="component" value="Unassembled WGS sequence"/>
</dbReference>
<comment type="caution">
    <text evidence="1">The sequence shown here is derived from an EMBL/GenBank/DDBJ whole genome shotgun (WGS) entry which is preliminary data.</text>
</comment>
<organism evidence="1 2">
    <name type="scientific">Coemansia helicoidea</name>
    <dbReference type="NCBI Taxonomy" id="1286919"/>
    <lineage>
        <taxon>Eukaryota</taxon>
        <taxon>Fungi</taxon>
        <taxon>Fungi incertae sedis</taxon>
        <taxon>Zoopagomycota</taxon>
        <taxon>Kickxellomycotina</taxon>
        <taxon>Kickxellomycetes</taxon>
        <taxon>Kickxellales</taxon>
        <taxon>Kickxellaceae</taxon>
        <taxon>Coemansia</taxon>
    </lineage>
</organism>
<evidence type="ECO:0000313" key="1">
    <source>
        <dbReference type="EMBL" id="KAJ2798770.1"/>
    </source>
</evidence>
<reference evidence="1" key="1">
    <citation type="submission" date="2022-07" db="EMBL/GenBank/DDBJ databases">
        <title>Phylogenomic reconstructions and comparative analyses of Kickxellomycotina fungi.</title>
        <authorList>
            <person name="Reynolds N.K."/>
            <person name="Stajich J.E."/>
            <person name="Barry K."/>
            <person name="Grigoriev I.V."/>
            <person name="Crous P."/>
            <person name="Smith M.E."/>
        </authorList>
    </citation>
    <scope>NUCLEOTIDE SEQUENCE</scope>
    <source>
        <strain evidence="1">BCRC 34780</strain>
    </source>
</reference>
<gene>
    <name evidence="1" type="ORF">H4R21_003797</name>
</gene>
<proteinExistence type="predicted"/>
<keyword evidence="2" id="KW-1185">Reference proteome</keyword>